<gene>
    <name evidence="2" type="ORF">GCM10022402_08030</name>
</gene>
<accession>A0ABP7F2J1</accession>
<feature type="transmembrane region" description="Helical" evidence="1">
    <location>
        <begin position="111"/>
        <end position="133"/>
    </location>
</feature>
<feature type="transmembrane region" description="Helical" evidence="1">
    <location>
        <begin position="170"/>
        <end position="188"/>
    </location>
</feature>
<feature type="transmembrane region" description="Helical" evidence="1">
    <location>
        <begin position="378"/>
        <end position="398"/>
    </location>
</feature>
<keyword evidence="1" id="KW-0812">Transmembrane</keyword>
<organism evidence="2 3">
    <name type="scientific">Salinactinospora qingdaonensis</name>
    <dbReference type="NCBI Taxonomy" id="702744"/>
    <lineage>
        <taxon>Bacteria</taxon>
        <taxon>Bacillati</taxon>
        <taxon>Actinomycetota</taxon>
        <taxon>Actinomycetes</taxon>
        <taxon>Streptosporangiales</taxon>
        <taxon>Nocardiopsidaceae</taxon>
        <taxon>Salinactinospora</taxon>
    </lineage>
</organism>
<proteinExistence type="predicted"/>
<feature type="transmembrane region" description="Helical" evidence="1">
    <location>
        <begin position="425"/>
        <end position="450"/>
    </location>
</feature>
<protein>
    <recommendedName>
        <fullName evidence="4">Integral membrane protein</fullName>
    </recommendedName>
</protein>
<dbReference type="RefSeq" id="WP_344967404.1">
    <property type="nucleotide sequence ID" value="NZ_BAABDD010000003.1"/>
</dbReference>
<dbReference type="InterPro" id="IPR029058">
    <property type="entry name" value="AB_hydrolase_fold"/>
</dbReference>
<dbReference type="Proteomes" id="UP001500908">
    <property type="component" value="Unassembled WGS sequence"/>
</dbReference>
<dbReference type="SUPFAM" id="SSF53474">
    <property type="entry name" value="alpha/beta-Hydrolases"/>
    <property type="match status" value="1"/>
</dbReference>
<feature type="transmembrane region" description="Helical" evidence="1">
    <location>
        <begin position="229"/>
        <end position="250"/>
    </location>
</feature>
<feature type="transmembrane region" description="Helical" evidence="1">
    <location>
        <begin position="296"/>
        <end position="319"/>
    </location>
</feature>
<feature type="transmembrane region" description="Helical" evidence="1">
    <location>
        <begin position="262"/>
        <end position="284"/>
    </location>
</feature>
<keyword evidence="1" id="KW-0472">Membrane</keyword>
<dbReference type="EMBL" id="BAABDD010000003">
    <property type="protein sequence ID" value="GAA3729727.1"/>
    <property type="molecule type" value="Genomic_DNA"/>
</dbReference>
<evidence type="ECO:0000313" key="2">
    <source>
        <dbReference type="EMBL" id="GAA3729727.1"/>
    </source>
</evidence>
<sequence>MADERAIELRIHGVSGATAEELLAVSPAVRRAGDQLAGFFRPRTESDTHTVPGVDQEAFAWGNLTSGSASRALWLLLLPFMLVNMAYWMRPRRSDQHDPPAHRAADACYDGLVRLLGLSLTALLTLAAAGVGMDLMAWQCAGYGQECAQLRPWLGFLSAPGAPLAEPGRALAAGALLPLLVIAVLWSLSRRTGAAYAVSLPPPAEEGPTAPLSSPEFWRNGETVGRLRSAHIAIAATTVAGLLIAAPLLHDQTAGTVTELTTAGSALAAALALVGLGSAAGVLIPGTGGTWNQRATLWCALARDGALLLLLLAAGYALWPRPEWQASGALPFYTDALNILFVTQCVLSVLLLVTALVQYRSAPPHATTAMRGMSGPATVVFGVLLGGVFSAALVYQTAGWLGGCYYPGASEAGCITLRPPSSYAWLQLTFTLEAALALLCGLWLAVLALWRRRRAAQAIGRRYGRSRTASRTREIAWARALASLPEVVPACLTALLLPPVTLVGLVGYAALTGRLAAGAPHQAGSQTSPAAIATNDAWLQDGVTALVAVGSWLGGLFLVALVWVGRSAYRDLPTRQAVGVLWDIGTFWPRAAHPLAPPCYAERAVPQLATRVAALTGAGTGVILSGHSQGSVLAAATVWQLPWRCRERVVLLTHGSPLDRLYARYFPAYFGQSALTELHQRVTGWRNLWRVTDPIGGPIRLGDTTVKFATPLPDPRHYGHLSGEALYPPVLRHSDYTADPAYADALSWAATTLTTTQPPSSVG</sequence>
<keyword evidence="1" id="KW-1133">Transmembrane helix</keyword>
<reference evidence="3" key="1">
    <citation type="journal article" date="2019" name="Int. J. Syst. Evol. Microbiol.">
        <title>The Global Catalogue of Microorganisms (GCM) 10K type strain sequencing project: providing services to taxonomists for standard genome sequencing and annotation.</title>
        <authorList>
            <consortium name="The Broad Institute Genomics Platform"/>
            <consortium name="The Broad Institute Genome Sequencing Center for Infectious Disease"/>
            <person name="Wu L."/>
            <person name="Ma J."/>
        </authorList>
    </citation>
    <scope>NUCLEOTIDE SEQUENCE [LARGE SCALE GENOMIC DNA]</scope>
    <source>
        <strain evidence="3">JCM 17137</strain>
    </source>
</reference>
<comment type="caution">
    <text evidence="2">The sequence shown here is derived from an EMBL/GenBank/DDBJ whole genome shotgun (WGS) entry which is preliminary data.</text>
</comment>
<feature type="transmembrane region" description="Helical" evidence="1">
    <location>
        <begin position="543"/>
        <end position="565"/>
    </location>
</feature>
<feature type="transmembrane region" description="Helical" evidence="1">
    <location>
        <begin position="339"/>
        <end position="357"/>
    </location>
</feature>
<name>A0ABP7F2J1_9ACTN</name>
<evidence type="ECO:0000256" key="1">
    <source>
        <dbReference type="SAM" id="Phobius"/>
    </source>
</evidence>
<evidence type="ECO:0008006" key="4">
    <source>
        <dbReference type="Google" id="ProtNLM"/>
    </source>
</evidence>
<keyword evidence="3" id="KW-1185">Reference proteome</keyword>
<evidence type="ECO:0000313" key="3">
    <source>
        <dbReference type="Proteomes" id="UP001500908"/>
    </source>
</evidence>